<name>A0A2S8SSV2_9BACT</name>
<organism evidence="4 5">
    <name type="scientific">Abditibacterium utsteinense</name>
    <dbReference type="NCBI Taxonomy" id="1960156"/>
    <lineage>
        <taxon>Bacteria</taxon>
        <taxon>Pseudomonadati</taxon>
        <taxon>Abditibacteriota</taxon>
        <taxon>Abditibacteriia</taxon>
        <taxon>Abditibacteriales</taxon>
        <taxon>Abditibacteriaceae</taxon>
        <taxon>Abditibacterium</taxon>
    </lineage>
</organism>
<keyword evidence="5" id="KW-1185">Reference proteome</keyword>
<evidence type="ECO:0000259" key="1">
    <source>
        <dbReference type="Pfam" id="PF00149"/>
    </source>
</evidence>
<dbReference type="SUPFAM" id="SSF56300">
    <property type="entry name" value="Metallo-dependent phosphatases"/>
    <property type="match status" value="1"/>
</dbReference>
<dbReference type="PANTHER" id="PTHR43143:SF6">
    <property type="entry name" value="BLL3016 PROTEIN"/>
    <property type="match status" value="1"/>
</dbReference>
<reference evidence="4 5" key="1">
    <citation type="journal article" date="2018" name="Syst. Appl. Microbiol.">
        <title>Abditibacterium utsteinense sp. nov., the first cultivated member of candidate phylum FBP, isolated from ice-free Antarctic soil samples.</title>
        <authorList>
            <person name="Tahon G."/>
            <person name="Tytgat B."/>
            <person name="Lebbe L."/>
            <person name="Carlier A."/>
            <person name="Willems A."/>
        </authorList>
    </citation>
    <scope>NUCLEOTIDE SEQUENCE [LARGE SCALE GENOMIC DNA]</scope>
    <source>
        <strain evidence="4 5">LMG 29911</strain>
    </source>
</reference>
<sequence>MNRREFTQNLLLATGALTLQPLQRLVQAQQNVAVPPLRNGETVAFASGTIYGVRGGKKSPLPQVRVSNGREVVSTDRLGRYRLPVADGDIIFLCKPRDYALPLNADNLPQFYRIHQPQGSPQQKFAGIAPTGILPTSLDWTLQSQPESDEFRVLLFGDPQSRNQEEIGFLTRDILADVAGEKAAFGVSLGDQAFDDLTVYPNQNRAIAMLGMPWFNLKGNHDMNYDAPNRAESGETFKATFGPTYHSFDYGAAHFIVLDNVAYEGKTDALPDNGKPDPRTLDGKRRGAYHTELGERQLQWLENDLKLVPRDQLVVLMMHIPLVAVGDNREADLRELPGFFRLVENRPNCLSISAHTHIQQHRFLGREVGFNGQNSHHHFNSVTTCGSWWGGMRDESGIPHATMSDGAPNGYSFLNIKGSTYSLDFKVARRAADYQMNLYAPVEVARAELDKSEIVANIFAGSPKSKVEMQIGNGNWTAMQLAPRPDPLYVAAKAAQETLPKTAGRKLPETGVSPHIWAAKLPADLTPGAHIVRVRTTDMWNRTHQDRAIVRVV</sequence>
<proteinExistence type="predicted"/>
<gene>
    <name evidence="4" type="ORF">B1R32_10863</name>
</gene>
<dbReference type="InParanoid" id="A0A2S8SSV2"/>
<accession>A0A2S8SSV2</accession>
<dbReference type="Pfam" id="PF00149">
    <property type="entry name" value="Metallophos"/>
    <property type="match status" value="1"/>
</dbReference>
<protein>
    <submittedName>
        <fullName evidence="4">3',5'-cyclic AMP phosphodiesterase CpdA</fullName>
    </submittedName>
</protein>
<dbReference type="EMBL" id="NIGF01000008">
    <property type="protein sequence ID" value="PQV63856.1"/>
    <property type="molecule type" value="Genomic_DNA"/>
</dbReference>
<feature type="domain" description="Calcineurin-like phosphoesterase C-terminal" evidence="2">
    <location>
        <begin position="379"/>
        <end position="543"/>
    </location>
</feature>
<evidence type="ECO:0000259" key="3">
    <source>
        <dbReference type="Pfam" id="PF16371"/>
    </source>
</evidence>
<dbReference type="Pfam" id="PF16370">
    <property type="entry name" value="MetallophosC"/>
    <property type="match status" value="1"/>
</dbReference>
<comment type="caution">
    <text evidence="4">The sequence shown here is derived from an EMBL/GenBank/DDBJ whole genome shotgun (WGS) entry which is preliminary data.</text>
</comment>
<evidence type="ECO:0000259" key="2">
    <source>
        <dbReference type="Pfam" id="PF16370"/>
    </source>
</evidence>
<dbReference type="InterPro" id="IPR029052">
    <property type="entry name" value="Metallo-depent_PP-like"/>
</dbReference>
<dbReference type="InterPro" id="IPR032288">
    <property type="entry name" value="Metallophos_C"/>
</dbReference>
<dbReference type="InterPro" id="IPR032285">
    <property type="entry name" value="Metallophos_N"/>
</dbReference>
<dbReference type="GO" id="GO:0016787">
    <property type="term" value="F:hydrolase activity"/>
    <property type="evidence" value="ECO:0007669"/>
    <property type="project" value="InterPro"/>
</dbReference>
<dbReference type="AlphaFoldDB" id="A0A2S8SSV2"/>
<dbReference type="Proteomes" id="UP000237684">
    <property type="component" value="Unassembled WGS sequence"/>
</dbReference>
<dbReference type="PANTHER" id="PTHR43143">
    <property type="entry name" value="METALLOPHOSPHOESTERASE, CALCINEURIN SUPERFAMILY"/>
    <property type="match status" value="1"/>
</dbReference>
<dbReference type="Gene3D" id="3.60.21.10">
    <property type="match status" value="1"/>
</dbReference>
<evidence type="ECO:0000313" key="5">
    <source>
        <dbReference type="Proteomes" id="UP000237684"/>
    </source>
</evidence>
<dbReference type="Pfam" id="PF16371">
    <property type="entry name" value="MetallophosN"/>
    <property type="match status" value="1"/>
</dbReference>
<feature type="domain" description="Calcineurin-like phosphoesterase" evidence="1">
    <location>
        <begin position="151"/>
        <end position="358"/>
    </location>
</feature>
<evidence type="ECO:0000313" key="4">
    <source>
        <dbReference type="EMBL" id="PQV63856.1"/>
    </source>
</evidence>
<dbReference type="InterPro" id="IPR004843">
    <property type="entry name" value="Calcineurin-like_PHP"/>
</dbReference>
<dbReference type="RefSeq" id="WP_170065492.1">
    <property type="nucleotide sequence ID" value="NZ_NIGF01000008.1"/>
</dbReference>
<dbReference type="InterPro" id="IPR051918">
    <property type="entry name" value="STPP_CPPED1"/>
</dbReference>
<feature type="domain" description="Calcineurin-like phosphoesterase N-terminal" evidence="3">
    <location>
        <begin position="57"/>
        <end position="125"/>
    </location>
</feature>